<evidence type="ECO:0000256" key="1">
    <source>
        <dbReference type="ARBA" id="ARBA00022630"/>
    </source>
</evidence>
<dbReference type="CDD" id="cd04730">
    <property type="entry name" value="NPD_like"/>
    <property type="match status" value="1"/>
</dbReference>
<dbReference type="InterPro" id="IPR013785">
    <property type="entry name" value="Aldolase_TIM"/>
</dbReference>
<accession>A0ABP8JRV1</accession>
<keyword evidence="3" id="KW-0560">Oxidoreductase</keyword>
<evidence type="ECO:0000313" key="5">
    <source>
        <dbReference type="Proteomes" id="UP001500635"/>
    </source>
</evidence>
<dbReference type="InterPro" id="IPR004136">
    <property type="entry name" value="NMO"/>
</dbReference>
<dbReference type="SUPFAM" id="SSF51412">
    <property type="entry name" value="Inosine monophosphate dehydrogenase (IMPDH)"/>
    <property type="match status" value="1"/>
</dbReference>
<dbReference type="Pfam" id="PF03060">
    <property type="entry name" value="NMO"/>
    <property type="match status" value="1"/>
</dbReference>
<keyword evidence="5" id="KW-1185">Reference proteome</keyword>
<evidence type="ECO:0000313" key="4">
    <source>
        <dbReference type="EMBL" id="GAA4395232.1"/>
    </source>
</evidence>
<dbReference type="RefSeq" id="WP_344996884.1">
    <property type="nucleotide sequence ID" value="NZ_BAABFR010000042.1"/>
</dbReference>
<keyword evidence="4" id="KW-0503">Monooxygenase</keyword>
<organism evidence="4 5">
    <name type="scientific">Tsukamurella soli</name>
    <dbReference type="NCBI Taxonomy" id="644556"/>
    <lineage>
        <taxon>Bacteria</taxon>
        <taxon>Bacillati</taxon>
        <taxon>Actinomycetota</taxon>
        <taxon>Actinomycetes</taxon>
        <taxon>Mycobacteriales</taxon>
        <taxon>Tsukamurellaceae</taxon>
        <taxon>Tsukamurella</taxon>
    </lineage>
</organism>
<keyword evidence="2" id="KW-0288">FMN</keyword>
<evidence type="ECO:0000256" key="3">
    <source>
        <dbReference type="ARBA" id="ARBA00023002"/>
    </source>
</evidence>
<keyword evidence="1" id="KW-0285">Flavoprotein</keyword>
<dbReference type="PANTHER" id="PTHR32332">
    <property type="entry name" value="2-NITROPROPANE DIOXYGENASE"/>
    <property type="match status" value="1"/>
</dbReference>
<dbReference type="Proteomes" id="UP001500635">
    <property type="component" value="Unassembled WGS sequence"/>
</dbReference>
<evidence type="ECO:0000256" key="2">
    <source>
        <dbReference type="ARBA" id="ARBA00022643"/>
    </source>
</evidence>
<reference evidence="5" key="1">
    <citation type="journal article" date="2019" name="Int. J. Syst. Evol. Microbiol.">
        <title>The Global Catalogue of Microorganisms (GCM) 10K type strain sequencing project: providing services to taxonomists for standard genome sequencing and annotation.</title>
        <authorList>
            <consortium name="The Broad Institute Genomics Platform"/>
            <consortium name="The Broad Institute Genome Sequencing Center for Infectious Disease"/>
            <person name="Wu L."/>
            <person name="Ma J."/>
        </authorList>
    </citation>
    <scope>NUCLEOTIDE SEQUENCE [LARGE SCALE GENOMIC DNA]</scope>
    <source>
        <strain evidence="5">JCM 17688</strain>
    </source>
</reference>
<gene>
    <name evidence="4" type="ORF">GCM10023147_28170</name>
</gene>
<name>A0ABP8JRV1_9ACTN</name>
<dbReference type="Gene3D" id="3.20.20.70">
    <property type="entry name" value="Aldolase class I"/>
    <property type="match status" value="1"/>
</dbReference>
<sequence length="327" mass="33898">MDLLDRLKMDVPVVQAGMGNLAPARLAAAVAGAGGLGTIGFRSLTGLREQIGRFRAEVPDRAVAVNLLMPFATREHVDAAAGERVDVAVLAFGGDAGVVERLHDAGVTVAVLVGTVEQARRALSWGADVLIAQGVESGGHLSGGVDGDVLLRQVLGVAGGTPVLRAGGIATREDVRRALQEGAAAAVAGTRFVLTDECPAHPAYKQRMLDATGTQTTTLFGLGWPCRHRVVANAATRRWCTADGRARAVPRLINSRSAPLARFAREGDDPGGFIAKQRVGLPLFSPATPIEGMPVEWVERSALYAGDSALRIDAVVSAADAVAGLAP</sequence>
<proteinExistence type="predicted"/>
<dbReference type="EMBL" id="BAABFR010000042">
    <property type="protein sequence ID" value="GAA4395232.1"/>
    <property type="molecule type" value="Genomic_DNA"/>
</dbReference>
<comment type="caution">
    <text evidence="4">The sequence shown here is derived from an EMBL/GenBank/DDBJ whole genome shotgun (WGS) entry which is preliminary data.</text>
</comment>
<protein>
    <submittedName>
        <fullName evidence="4">Nitronate monooxygenase</fullName>
    </submittedName>
</protein>
<dbReference type="GO" id="GO:0004497">
    <property type="term" value="F:monooxygenase activity"/>
    <property type="evidence" value="ECO:0007669"/>
    <property type="project" value="UniProtKB-KW"/>
</dbReference>